<reference evidence="2 3" key="1">
    <citation type="submission" date="2018-04" db="EMBL/GenBank/DDBJ databases">
        <title>The genome sequence of Caulobacter sp. 736.</title>
        <authorList>
            <person name="Gao J."/>
            <person name="Sun J."/>
        </authorList>
    </citation>
    <scope>NUCLEOTIDE SEQUENCE [LARGE SCALE GENOMIC DNA]</scope>
    <source>
        <strain evidence="2 3">736</strain>
    </source>
</reference>
<evidence type="ECO:0000259" key="1">
    <source>
        <dbReference type="Pfam" id="PF06527"/>
    </source>
</evidence>
<dbReference type="RefSeq" id="WP_116566014.1">
    <property type="nucleotide sequence ID" value="NZ_QDKP01000023.1"/>
</dbReference>
<sequence>MGPLALPLRPEADELLSSWLRRVALANAPALHTFCNTYWRGVQLWNRDLDCSAPPIVWQDLAQGTGTAIQAARNTTMQGFEGVLVEKIRVTGSTDLILAAGIYHRIRRNHGQQWCPLCLSADVEPYYRRRWRLAIASTCPRHGIVLADGCHECGAPAMPHRGADPYCHHCYADRRDHPSKVADSWALQFEYRLTRLLDPDEVPQTRLEEMHPLAFYGLVRHVFSAVAQGERSQGLRDEIARHWGGDPAPAVGHQLEYMRADDRHRMIGLVARVMRGWPWLFIAHCADARVWKSWAFGDRRDGKAVFAYADILERYLTH</sequence>
<feature type="domain" description="TniQ" evidence="1">
    <location>
        <begin position="8"/>
        <end position="146"/>
    </location>
</feature>
<accession>A0A2T9JN72</accession>
<proteinExistence type="predicted"/>
<evidence type="ECO:0000313" key="2">
    <source>
        <dbReference type="EMBL" id="PVM85128.1"/>
    </source>
</evidence>
<gene>
    <name evidence="2" type="ORF">DDF65_07440</name>
</gene>
<dbReference type="EMBL" id="QDKP01000023">
    <property type="protein sequence ID" value="PVM85128.1"/>
    <property type="molecule type" value="Genomic_DNA"/>
</dbReference>
<keyword evidence="3" id="KW-1185">Reference proteome</keyword>
<name>A0A2T9JN72_9CAUL</name>
<dbReference type="Pfam" id="PF06527">
    <property type="entry name" value="TniQ"/>
    <property type="match status" value="1"/>
</dbReference>
<dbReference type="AlphaFoldDB" id="A0A2T9JN72"/>
<evidence type="ECO:0000313" key="3">
    <source>
        <dbReference type="Proteomes" id="UP000244913"/>
    </source>
</evidence>
<dbReference type="Proteomes" id="UP000244913">
    <property type="component" value="Unassembled WGS sequence"/>
</dbReference>
<organism evidence="2 3">
    <name type="scientific">Caulobacter radicis</name>
    <dbReference type="NCBI Taxonomy" id="2172650"/>
    <lineage>
        <taxon>Bacteria</taxon>
        <taxon>Pseudomonadati</taxon>
        <taxon>Pseudomonadota</taxon>
        <taxon>Alphaproteobacteria</taxon>
        <taxon>Caulobacterales</taxon>
        <taxon>Caulobacteraceae</taxon>
        <taxon>Caulobacter</taxon>
    </lineage>
</organism>
<protein>
    <recommendedName>
        <fullName evidence="1">TniQ domain-containing protein</fullName>
    </recommendedName>
</protein>
<dbReference type="InterPro" id="IPR009492">
    <property type="entry name" value="TniQ"/>
</dbReference>
<comment type="caution">
    <text evidence="2">The sequence shown here is derived from an EMBL/GenBank/DDBJ whole genome shotgun (WGS) entry which is preliminary data.</text>
</comment>